<keyword evidence="1" id="KW-0732">Signal</keyword>
<dbReference type="Proteomes" id="UP000001072">
    <property type="component" value="Unassembled WGS sequence"/>
</dbReference>
<gene>
    <name evidence="2" type="ORF">MELLADRAFT_124156</name>
</gene>
<keyword evidence="3" id="KW-1185">Reference proteome</keyword>
<sequence length="162" mass="18046">MFIFKTLFRLLALCLLSKMARNVSGETHKSVTWELEITIRFETTVIQSYRPPAPKCKRPSRPVLIPSYKDCNRAFYNLGFKDGMLRTQDVSVKQTYGNCAIEVRCGGHPITVSAGRLLADVDVNKSGGYKNLASTCLADNKIGKVFVAGGCSVEVWHHSHHN</sequence>
<organism evidence="3">
    <name type="scientific">Melampsora larici-populina (strain 98AG31 / pathotype 3-4-7)</name>
    <name type="common">Poplar leaf rust fungus</name>
    <dbReference type="NCBI Taxonomy" id="747676"/>
    <lineage>
        <taxon>Eukaryota</taxon>
        <taxon>Fungi</taxon>
        <taxon>Dikarya</taxon>
        <taxon>Basidiomycota</taxon>
        <taxon>Pucciniomycotina</taxon>
        <taxon>Pucciniomycetes</taxon>
        <taxon>Pucciniales</taxon>
        <taxon>Melampsoraceae</taxon>
        <taxon>Melampsora</taxon>
    </lineage>
</organism>
<dbReference type="VEuPathDB" id="FungiDB:MELLADRAFT_124156"/>
<dbReference type="InParanoid" id="F4RB70"/>
<feature type="chain" id="PRO_5003314939" evidence="1">
    <location>
        <begin position="26"/>
        <end position="162"/>
    </location>
</feature>
<dbReference type="EMBL" id="GL883095">
    <property type="protein sequence ID" value="EGG10405.1"/>
    <property type="molecule type" value="Genomic_DNA"/>
</dbReference>
<dbReference type="OrthoDB" id="10418994at2759"/>
<evidence type="ECO:0000256" key="1">
    <source>
        <dbReference type="SAM" id="SignalP"/>
    </source>
</evidence>
<dbReference type="RefSeq" id="XP_007406706.1">
    <property type="nucleotide sequence ID" value="XM_007406644.1"/>
</dbReference>
<proteinExistence type="predicted"/>
<dbReference type="AlphaFoldDB" id="F4RB70"/>
<dbReference type="KEGG" id="mlr:MELLADRAFT_124156"/>
<dbReference type="GeneID" id="18926650"/>
<reference evidence="3" key="1">
    <citation type="journal article" date="2011" name="Proc. Natl. Acad. Sci. U.S.A.">
        <title>Obligate biotrophy features unraveled by the genomic analysis of rust fungi.</title>
        <authorList>
            <person name="Duplessis S."/>
            <person name="Cuomo C.A."/>
            <person name="Lin Y.-C."/>
            <person name="Aerts A."/>
            <person name="Tisserant E."/>
            <person name="Veneault-Fourrey C."/>
            <person name="Joly D.L."/>
            <person name="Hacquard S."/>
            <person name="Amselem J."/>
            <person name="Cantarel B.L."/>
            <person name="Chiu R."/>
            <person name="Coutinho P.M."/>
            <person name="Feau N."/>
            <person name="Field M."/>
            <person name="Frey P."/>
            <person name="Gelhaye E."/>
            <person name="Goldberg J."/>
            <person name="Grabherr M.G."/>
            <person name="Kodira C.D."/>
            <person name="Kohler A."/>
            <person name="Kuees U."/>
            <person name="Lindquist E.A."/>
            <person name="Lucas S.M."/>
            <person name="Mago R."/>
            <person name="Mauceli E."/>
            <person name="Morin E."/>
            <person name="Murat C."/>
            <person name="Pangilinan J.L."/>
            <person name="Park R."/>
            <person name="Pearson M."/>
            <person name="Quesneville H."/>
            <person name="Rouhier N."/>
            <person name="Sakthikumar S."/>
            <person name="Salamov A.A."/>
            <person name="Schmutz J."/>
            <person name="Selles B."/>
            <person name="Shapiro H."/>
            <person name="Tanguay P."/>
            <person name="Tuskan G.A."/>
            <person name="Henrissat B."/>
            <person name="Van de Peer Y."/>
            <person name="Rouze P."/>
            <person name="Ellis J.G."/>
            <person name="Dodds P.N."/>
            <person name="Schein J.E."/>
            <person name="Zhong S."/>
            <person name="Hamelin R.C."/>
            <person name="Grigoriev I.V."/>
            <person name="Szabo L.J."/>
            <person name="Martin F."/>
        </authorList>
    </citation>
    <scope>NUCLEOTIDE SEQUENCE [LARGE SCALE GENOMIC DNA]</scope>
    <source>
        <strain evidence="3">98AG31 / pathotype 3-4-7</strain>
    </source>
</reference>
<accession>F4RB70</accession>
<feature type="signal peptide" evidence="1">
    <location>
        <begin position="1"/>
        <end position="25"/>
    </location>
</feature>
<protein>
    <submittedName>
        <fullName evidence="2">Secreted protein</fullName>
    </submittedName>
</protein>
<evidence type="ECO:0000313" key="3">
    <source>
        <dbReference type="Proteomes" id="UP000001072"/>
    </source>
</evidence>
<dbReference type="HOGENOM" id="CLU_1635758_0_0_1"/>
<name>F4RB70_MELLP</name>
<evidence type="ECO:0000313" key="2">
    <source>
        <dbReference type="EMBL" id="EGG10405.1"/>
    </source>
</evidence>